<evidence type="ECO:0000259" key="8">
    <source>
        <dbReference type="Pfam" id="PF03067"/>
    </source>
</evidence>
<dbReference type="OrthoDB" id="2342176at2759"/>
<dbReference type="Proteomes" id="UP000789508">
    <property type="component" value="Unassembled WGS sequence"/>
</dbReference>
<gene>
    <name evidence="9" type="ORF">ALEPTO_LOCUS3356</name>
</gene>
<dbReference type="InterPro" id="IPR052282">
    <property type="entry name" value="Starch-active_LPMO"/>
</dbReference>
<comment type="similarity">
    <text evidence="6">Belongs to the polysaccharide monooxygenase AA13 family.</text>
</comment>
<keyword evidence="2" id="KW-0479">Metal-binding</keyword>
<keyword evidence="5" id="KW-0325">Glycoprotein</keyword>
<accession>A0A9N9EYS8</accession>
<evidence type="ECO:0000256" key="4">
    <source>
        <dbReference type="ARBA" id="ARBA00023157"/>
    </source>
</evidence>
<proteinExistence type="inferred from homology"/>
<organism evidence="9 10">
    <name type="scientific">Ambispora leptoticha</name>
    <dbReference type="NCBI Taxonomy" id="144679"/>
    <lineage>
        <taxon>Eukaryota</taxon>
        <taxon>Fungi</taxon>
        <taxon>Fungi incertae sedis</taxon>
        <taxon>Mucoromycota</taxon>
        <taxon>Glomeromycotina</taxon>
        <taxon>Glomeromycetes</taxon>
        <taxon>Archaeosporales</taxon>
        <taxon>Ambisporaceae</taxon>
        <taxon>Ambispora</taxon>
    </lineage>
</organism>
<evidence type="ECO:0000313" key="9">
    <source>
        <dbReference type="EMBL" id="CAG8498380.1"/>
    </source>
</evidence>
<evidence type="ECO:0000256" key="6">
    <source>
        <dbReference type="ARBA" id="ARBA00034311"/>
    </source>
</evidence>
<name>A0A9N9EYS8_9GLOM</name>
<dbReference type="AlphaFoldDB" id="A0A9N9EYS8"/>
<evidence type="ECO:0000256" key="5">
    <source>
        <dbReference type="ARBA" id="ARBA00023180"/>
    </source>
</evidence>
<feature type="region of interest" description="Disordered" evidence="7">
    <location>
        <begin position="114"/>
        <end position="163"/>
    </location>
</feature>
<dbReference type="GO" id="GO:0046872">
    <property type="term" value="F:metal ion binding"/>
    <property type="evidence" value="ECO:0007669"/>
    <property type="project" value="UniProtKB-KW"/>
</dbReference>
<reference evidence="9" key="1">
    <citation type="submission" date="2021-06" db="EMBL/GenBank/DDBJ databases">
        <authorList>
            <person name="Kallberg Y."/>
            <person name="Tangrot J."/>
            <person name="Rosling A."/>
        </authorList>
    </citation>
    <scope>NUCLEOTIDE SEQUENCE</scope>
    <source>
        <strain evidence="9">FL130A</strain>
    </source>
</reference>
<evidence type="ECO:0000256" key="3">
    <source>
        <dbReference type="ARBA" id="ARBA00023008"/>
    </source>
</evidence>
<evidence type="ECO:0000256" key="7">
    <source>
        <dbReference type="SAM" id="MobiDB-lite"/>
    </source>
</evidence>
<dbReference type="PANTHER" id="PTHR36575">
    <property type="entry name" value="BINDING PROTEIN, PUTATIVE (AFU_ORTHOLOGUE AFUA_1G14430)-RELATED"/>
    <property type="match status" value="1"/>
</dbReference>
<keyword evidence="4" id="KW-1015">Disulfide bond</keyword>
<comment type="cofactor">
    <cofactor evidence="1">
        <name>Cu(2+)</name>
        <dbReference type="ChEBI" id="CHEBI:29036"/>
    </cofactor>
</comment>
<dbReference type="PANTHER" id="PTHR36575:SF2">
    <property type="entry name" value="CHITIN-BINDING TYPE-4 DOMAIN-CONTAINING PROTEIN-RELATED"/>
    <property type="match status" value="1"/>
</dbReference>
<dbReference type="InterPro" id="IPR004302">
    <property type="entry name" value="Cellulose/chitin-bd_N"/>
</dbReference>
<dbReference type="EMBL" id="CAJVPS010000615">
    <property type="protein sequence ID" value="CAG8498380.1"/>
    <property type="molecule type" value="Genomic_DNA"/>
</dbReference>
<keyword evidence="10" id="KW-1185">Reference proteome</keyword>
<dbReference type="Gene3D" id="2.70.50.70">
    <property type="match status" value="1"/>
</dbReference>
<sequence>MPCAGIQQPDGPIPDGNTFTKNQTINVMWRIRAAHQGGTCFVELLQDGRKSAEPLTLIEFTDCAVDVLHDYTGGVQLPENYICDSCILRWRWEAGDSTTFISCADIKIVDPNAPPVTNSSVSTTTSTNSTNSPTNTVTTNTNSTNSPPTNTSSNSRNGNKLGRPKFKRSYYRF</sequence>
<comment type="caution">
    <text evidence="9">The sequence shown here is derived from an EMBL/GenBank/DDBJ whole genome shotgun (WGS) entry which is preliminary data.</text>
</comment>
<feature type="domain" description="Chitin-binding type-4" evidence="8">
    <location>
        <begin position="17"/>
        <end position="106"/>
    </location>
</feature>
<evidence type="ECO:0000256" key="2">
    <source>
        <dbReference type="ARBA" id="ARBA00022723"/>
    </source>
</evidence>
<keyword evidence="3" id="KW-0186">Copper</keyword>
<feature type="compositionally biased region" description="Low complexity" evidence="7">
    <location>
        <begin position="115"/>
        <end position="155"/>
    </location>
</feature>
<protein>
    <submittedName>
        <fullName evidence="9">8606_t:CDS:1</fullName>
    </submittedName>
</protein>
<dbReference type="Pfam" id="PF03067">
    <property type="entry name" value="LPMO_10"/>
    <property type="match status" value="1"/>
</dbReference>
<evidence type="ECO:0000313" key="10">
    <source>
        <dbReference type="Proteomes" id="UP000789508"/>
    </source>
</evidence>
<evidence type="ECO:0000256" key="1">
    <source>
        <dbReference type="ARBA" id="ARBA00001973"/>
    </source>
</evidence>